<keyword evidence="3" id="KW-1185">Reference proteome</keyword>
<comment type="caution">
    <text evidence="2">The sequence shown here is derived from an EMBL/GenBank/DDBJ whole genome shotgun (WGS) entry which is preliminary data.</text>
</comment>
<dbReference type="Proteomes" id="UP001457282">
    <property type="component" value="Unassembled WGS sequence"/>
</dbReference>
<evidence type="ECO:0000313" key="3">
    <source>
        <dbReference type="Proteomes" id="UP001457282"/>
    </source>
</evidence>
<evidence type="ECO:0000256" key="1">
    <source>
        <dbReference type="ARBA" id="ARBA00006046"/>
    </source>
</evidence>
<reference evidence="2 3" key="1">
    <citation type="journal article" date="2023" name="G3 (Bethesda)">
        <title>A chromosome-length genome assembly and annotation of blackberry (Rubus argutus, cv. 'Hillquist').</title>
        <authorList>
            <person name="Bruna T."/>
            <person name="Aryal R."/>
            <person name="Dudchenko O."/>
            <person name="Sargent D.J."/>
            <person name="Mead D."/>
            <person name="Buti M."/>
            <person name="Cavallini A."/>
            <person name="Hytonen T."/>
            <person name="Andres J."/>
            <person name="Pham M."/>
            <person name="Weisz D."/>
            <person name="Mascagni F."/>
            <person name="Usai G."/>
            <person name="Natali L."/>
            <person name="Bassil N."/>
            <person name="Fernandez G.E."/>
            <person name="Lomsadze A."/>
            <person name="Armour M."/>
            <person name="Olukolu B."/>
            <person name="Poorten T."/>
            <person name="Britton C."/>
            <person name="Davik J."/>
            <person name="Ashrafi H."/>
            <person name="Aiden E.L."/>
            <person name="Borodovsky M."/>
            <person name="Worthington M."/>
        </authorList>
    </citation>
    <scope>NUCLEOTIDE SEQUENCE [LARGE SCALE GENOMIC DNA]</scope>
    <source>
        <strain evidence="2">PI 553951</strain>
    </source>
</reference>
<protein>
    <recommendedName>
        <fullName evidence="4">Amine oxidase domain-containing protein</fullName>
    </recommendedName>
</protein>
<accession>A0AAW1YJ31</accession>
<dbReference type="PANTHER" id="PTHR10668">
    <property type="entry name" value="PHYTOENE DEHYDROGENASE"/>
    <property type="match status" value="1"/>
</dbReference>
<evidence type="ECO:0000313" key="2">
    <source>
        <dbReference type="EMBL" id="KAK9948617.1"/>
    </source>
</evidence>
<dbReference type="Gene3D" id="3.50.50.60">
    <property type="entry name" value="FAD/NAD(P)-binding domain"/>
    <property type="match status" value="2"/>
</dbReference>
<proteinExistence type="inferred from homology"/>
<organism evidence="2 3">
    <name type="scientific">Rubus argutus</name>
    <name type="common">Southern blackberry</name>
    <dbReference type="NCBI Taxonomy" id="59490"/>
    <lineage>
        <taxon>Eukaryota</taxon>
        <taxon>Viridiplantae</taxon>
        <taxon>Streptophyta</taxon>
        <taxon>Embryophyta</taxon>
        <taxon>Tracheophyta</taxon>
        <taxon>Spermatophyta</taxon>
        <taxon>Magnoliopsida</taxon>
        <taxon>eudicotyledons</taxon>
        <taxon>Gunneridae</taxon>
        <taxon>Pentapetalae</taxon>
        <taxon>rosids</taxon>
        <taxon>fabids</taxon>
        <taxon>Rosales</taxon>
        <taxon>Rosaceae</taxon>
        <taxon>Rosoideae</taxon>
        <taxon>Rosoideae incertae sedis</taxon>
        <taxon>Rubus</taxon>
    </lineage>
</organism>
<dbReference type="AlphaFoldDB" id="A0AAW1YJ31"/>
<gene>
    <name evidence="2" type="ORF">M0R45_004184</name>
</gene>
<dbReference type="Pfam" id="PF13450">
    <property type="entry name" value="NAD_binding_8"/>
    <property type="match status" value="1"/>
</dbReference>
<sequence length="568" mass="61519">MWRRSFSSSSASTVSALKDKKWDALVIGGGHNGLTAAAYLARAGLSVAVLERRHVIGGAAVTEELIPGFKFSRCSYLQSLLRPAVIKELELARHGMKLLKRSPSSFTPCLDGRYLLLGPDKELNHSEISKFSKLDADAYQRYESQLEKFCEFMDPLLDSAPPESSQCASSATFGDRLKDKMHKSMFWAQLLRQAAVLGQNDMVDFMDLLLSPASKVLNNWFETDVLKATLATDAVIGTTGSVHTPGSGYVLLHHVMGETDGERGIWSYVEGGMGSVSLAIGNAAREAGAHIVTCAEIQQMLINDSGKVDGVLLSDGSRVQSSIVLSNATPYKTFKELVPDGVLPDDFLRAIKYSDYSSATTKINVAVDRLPQFNCCKLSHPDAGPQHVGTIHIGSESMEEIHSACQDTVNGLPSQRPVIEMTIPSVLDKTISPPGKHVINLFVQYTPYSPSDGHWGDPAYRESFAQKCFTLIDEYAPGFSSSVVGYDMLTPPDLEREIGLTGGNIFHGAMGLDSLFLMRPVKGWSNYRTPLQGLYLCGSGAHPGGGVMGAPGRNAARVALEDVNKPLK</sequence>
<evidence type="ECO:0008006" key="4">
    <source>
        <dbReference type="Google" id="ProtNLM"/>
    </source>
</evidence>
<dbReference type="PANTHER" id="PTHR10668:SF103">
    <property type="entry name" value="PYRIDINE NUCLEOTIDE-DISULFIDE OXIDOREDUCTASE DOMAIN-CONTAINING PROTEIN 2"/>
    <property type="match status" value="1"/>
</dbReference>
<dbReference type="SUPFAM" id="SSF51905">
    <property type="entry name" value="FAD/NAD(P)-binding domain"/>
    <property type="match status" value="1"/>
</dbReference>
<name>A0AAW1YJ31_RUBAR</name>
<dbReference type="EMBL" id="JBEDUW010000001">
    <property type="protein sequence ID" value="KAK9948617.1"/>
    <property type="molecule type" value="Genomic_DNA"/>
</dbReference>
<comment type="similarity">
    <text evidence="1">Belongs to the carotenoid/retinoid oxidoreductase family.</text>
</comment>
<dbReference type="InterPro" id="IPR036188">
    <property type="entry name" value="FAD/NAD-bd_sf"/>
</dbReference>